<sequence>MLKKATVTVIEDKVCSRRYSAFTIFGIPFFSKFYAGQMLCAAAPGRDTCQGDSGGPLIVDKVGQVGITSFGRGCTDPKYPGVYTRIAYHLSWIADTRATM</sequence>
<dbReference type="InterPro" id="IPR001254">
    <property type="entry name" value="Trypsin_dom"/>
</dbReference>
<proteinExistence type="predicted"/>
<name>A0A8J2W9H5_9CRUS</name>
<evidence type="ECO:0000256" key="4">
    <source>
        <dbReference type="ARBA" id="ARBA00023157"/>
    </source>
</evidence>
<feature type="domain" description="Peptidase S1" evidence="5">
    <location>
        <begin position="1"/>
        <end position="98"/>
    </location>
</feature>
<evidence type="ECO:0000313" key="6">
    <source>
        <dbReference type="EMBL" id="CAH0098717.1"/>
    </source>
</evidence>
<keyword evidence="4" id="KW-1015">Disulfide bond</keyword>
<keyword evidence="3" id="KW-0720">Serine protease</keyword>
<reference evidence="6" key="1">
    <citation type="submission" date="2021-11" db="EMBL/GenBank/DDBJ databases">
        <authorList>
            <person name="Schell T."/>
        </authorList>
    </citation>
    <scope>NUCLEOTIDE SEQUENCE</scope>
    <source>
        <strain evidence="6">M5</strain>
    </source>
</reference>
<dbReference type="GO" id="GO:0006508">
    <property type="term" value="P:proteolysis"/>
    <property type="evidence" value="ECO:0007669"/>
    <property type="project" value="UniProtKB-KW"/>
</dbReference>
<dbReference type="PROSITE" id="PS50240">
    <property type="entry name" value="TRYPSIN_DOM"/>
    <property type="match status" value="1"/>
</dbReference>
<keyword evidence="7" id="KW-1185">Reference proteome</keyword>
<evidence type="ECO:0000313" key="7">
    <source>
        <dbReference type="Proteomes" id="UP000789390"/>
    </source>
</evidence>
<dbReference type="InterPro" id="IPR050430">
    <property type="entry name" value="Peptidase_S1"/>
</dbReference>
<evidence type="ECO:0000259" key="5">
    <source>
        <dbReference type="PROSITE" id="PS50240"/>
    </source>
</evidence>
<dbReference type="Gene3D" id="2.40.10.10">
    <property type="entry name" value="Trypsin-like serine proteases"/>
    <property type="match status" value="1"/>
</dbReference>
<dbReference type="OrthoDB" id="6378239at2759"/>
<dbReference type="AlphaFoldDB" id="A0A8J2W9H5"/>
<dbReference type="Proteomes" id="UP000789390">
    <property type="component" value="Unassembled WGS sequence"/>
</dbReference>
<dbReference type="GO" id="GO:0004252">
    <property type="term" value="F:serine-type endopeptidase activity"/>
    <property type="evidence" value="ECO:0007669"/>
    <property type="project" value="InterPro"/>
</dbReference>
<evidence type="ECO:0000256" key="2">
    <source>
        <dbReference type="ARBA" id="ARBA00022801"/>
    </source>
</evidence>
<evidence type="ECO:0000256" key="3">
    <source>
        <dbReference type="ARBA" id="ARBA00022825"/>
    </source>
</evidence>
<dbReference type="EMBL" id="CAKKLH010000006">
    <property type="protein sequence ID" value="CAH0098717.1"/>
    <property type="molecule type" value="Genomic_DNA"/>
</dbReference>
<dbReference type="Pfam" id="PF00089">
    <property type="entry name" value="Trypsin"/>
    <property type="match status" value="1"/>
</dbReference>
<dbReference type="InterPro" id="IPR009003">
    <property type="entry name" value="Peptidase_S1_PA"/>
</dbReference>
<dbReference type="PROSITE" id="PS00135">
    <property type="entry name" value="TRYPSIN_SER"/>
    <property type="match status" value="1"/>
</dbReference>
<dbReference type="SUPFAM" id="SSF50494">
    <property type="entry name" value="Trypsin-like serine proteases"/>
    <property type="match status" value="1"/>
</dbReference>
<keyword evidence="2" id="KW-0378">Hydrolase</keyword>
<dbReference type="PANTHER" id="PTHR24276:SF91">
    <property type="entry name" value="AT26814P-RELATED"/>
    <property type="match status" value="1"/>
</dbReference>
<comment type="caution">
    <text evidence="6">The sequence shown here is derived from an EMBL/GenBank/DDBJ whole genome shotgun (WGS) entry which is preliminary data.</text>
</comment>
<organism evidence="6 7">
    <name type="scientific">Daphnia galeata</name>
    <dbReference type="NCBI Taxonomy" id="27404"/>
    <lineage>
        <taxon>Eukaryota</taxon>
        <taxon>Metazoa</taxon>
        <taxon>Ecdysozoa</taxon>
        <taxon>Arthropoda</taxon>
        <taxon>Crustacea</taxon>
        <taxon>Branchiopoda</taxon>
        <taxon>Diplostraca</taxon>
        <taxon>Cladocera</taxon>
        <taxon>Anomopoda</taxon>
        <taxon>Daphniidae</taxon>
        <taxon>Daphnia</taxon>
    </lineage>
</organism>
<protein>
    <recommendedName>
        <fullName evidence="5">Peptidase S1 domain-containing protein</fullName>
    </recommendedName>
</protein>
<accession>A0A8J2W9H5</accession>
<keyword evidence="1" id="KW-0645">Protease</keyword>
<dbReference type="PANTHER" id="PTHR24276">
    <property type="entry name" value="POLYSERASE-RELATED"/>
    <property type="match status" value="1"/>
</dbReference>
<dbReference type="InterPro" id="IPR043504">
    <property type="entry name" value="Peptidase_S1_PA_chymotrypsin"/>
</dbReference>
<evidence type="ECO:0000256" key="1">
    <source>
        <dbReference type="ARBA" id="ARBA00022670"/>
    </source>
</evidence>
<dbReference type="InterPro" id="IPR033116">
    <property type="entry name" value="TRYPSIN_SER"/>
</dbReference>
<gene>
    <name evidence="6" type="ORF">DGAL_LOCUS818</name>
</gene>